<name>A0A5D2QUY0_GOSTO</name>
<dbReference type="AlphaFoldDB" id="A0A5D2QUY0"/>
<reference evidence="1 2" key="1">
    <citation type="submission" date="2019-07" db="EMBL/GenBank/DDBJ databases">
        <title>WGS assembly of Gossypium tomentosum.</title>
        <authorList>
            <person name="Chen Z.J."/>
            <person name="Sreedasyam A."/>
            <person name="Ando A."/>
            <person name="Song Q."/>
            <person name="De L."/>
            <person name="Hulse-Kemp A."/>
            <person name="Ding M."/>
            <person name="Ye W."/>
            <person name="Kirkbride R."/>
            <person name="Jenkins J."/>
            <person name="Plott C."/>
            <person name="Lovell J."/>
            <person name="Lin Y.-M."/>
            <person name="Vaughn R."/>
            <person name="Liu B."/>
            <person name="Li W."/>
            <person name="Simpson S."/>
            <person name="Scheffler B."/>
            <person name="Saski C."/>
            <person name="Grover C."/>
            <person name="Hu G."/>
            <person name="Conover J."/>
            <person name="Carlson J."/>
            <person name="Shu S."/>
            <person name="Boston L."/>
            <person name="Williams M."/>
            <person name="Peterson D."/>
            <person name="Mcgee K."/>
            <person name="Jones D."/>
            <person name="Wendel J."/>
            <person name="Stelly D."/>
            <person name="Grimwood J."/>
            <person name="Schmutz J."/>
        </authorList>
    </citation>
    <scope>NUCLEOTIDE SEQUENCE [LARGE SCALE GENOMIC DNA]</scope>
    <source>
        <strain evidence="1">7179.01</strain>
    </source>
</reference>
<evidence type="ECO:0000313" key="1">
    <source>
        <dbReference type="EMBL" id="TYI32461.1"/>
    </source>
</evidence>
<protein>
    <submittedName>
        <fullName evidence="1">Uncharacterized protein</fullName>
    </submittedName>
</protein>
<accession>A0A5D2QUY0</accession>
<sequence length="125" mass="14088">MNFKKLTAAEPLSCLVADGARIVVRSCQRRPRPCRSSKVKKNSTPFDPRPHLHTSKIFGLSSASIQVWRPVGVVVRGIWRRAYGGRLCRSYSVEGWGLAAAQEVETLGFLFLKYFGPFGLMQFWV</sequence>
<dbReference type="EMBL" id="CM017613">
    <property type="protein sequence ID" value="TYI32461.1"/>
    <property type="molecule type" value="Genomic_DNA"/>
</dbReference>
<keyword evidence="2" id="KW-1185">Reference proteome</keyword>
<gene>
    <name evidence="1" type="ORF">ES332_A04G064200v1</name>
</gene>
<dbReference type="Proteomes" id="UP000322667">
    <property type="component" value="Chromosome A04"/>
</dbReference>
<proteinExistence type="predicted"/>
<evidence type="ECO:0000313" key="2">
    <source>
        <dbReference type="Proteomes" id="UP000322667"/>
    </source>
</evidence>
<organism evidence="1 2">
    <name type="scientific">Gossypium tomentosum</name>
    <name type="common">Hawaiian cotton</name>
    <name type="synonym">Gossypium sandvicense</name>
    <dbReference type="NCBI Taxonomy" id="34277"/>
    <lineage>
        <taxon>Eukaryota</taxon>
        <taxon>Viridiplantae</taxon>
        <taxon>Streptophyta</taxon>
        <taxon>Embryophyta</taxon>
        <taxon>Tracheophyta</taxon>
        <taxon>Spermatophyta</taxon>
        <taxon>Magnoliopsida</taxon>
        <taxon>eudicotyledons</taxon>
        <taxon>Gunneridae</taxon>
        <taxon>Pentapetalae</taxon>
        <taxon>rosids</taxon>
        <taxon>malvids</taxon>
        <taxon>Malvales</taxon>
        <taxon>Malvaceae</taxon>
        <taxon>Malvoideae</taxon>
        <taxon>Gossypium</taxon>
    </lineage>
</organism>